<sequence length="308" mass="34437">MKLNVLIVLLICHFSKITSQENVFKAEELSINQFVDGTLLIPNNIENPPLIILIGDSGPIDRNGNQNFQKNNNLKKLAEGLVNNGLATYRYDKRIVKQIRKGKVDKNIMFTDFVTDATSIVNYFNEKNTFNNIYILGHGQGSLVGMLASKEHVTGFISIGGSGKSIDEVILEQIEQTVPGLLAESKVAFQTLKEGRTTTNYPPALESIFSLENQNFIRSWMQYNPQTRIAELNIPSLIINGTKDLQVPVEEANLLKEASQNGSLLIIENMNHVLFPILGDDLENSKSYNESFRQLSPELIPAIVDFLK</sequence>
<gene>
    <name evidence="2" type="ORF">FVF61_08325</name>
</gene>
<accession>A0A5D0G751</accession>
<dbReference type="PANTHER" id="PTHR43265">
    <property type="entry name" value="ESTERASE ESTD"/>
    <property type="match status" value="1"/>
</dbReference>
<dbReference type="AlphaFoldDB" id="A0A5D0G751"/>
<reference evidence="2 3" key="1">
    <citation type="submission" date="2019-08" db="EMBL/GenBank/DDBJ databases">
        <title>Formosa sediminis sp. nov., isolated from marine sediment.</title>
        <authorList>
            <person name="Cao W.R."/>
        </authorList>
    </citation>
    <scope>NUCLEOTIDE SEQUENCE [LARGE SCALE GENOMIC DNA]</scope>
    <source>
        <strain evidence="2 3">1494</strain>
    </source>
</reference>
<dbReference type="Proteomes" id="UP000324550">
    <property type="component" value="Unassembled WGS sequence"/>
</dbReference>
<proteinExistence type="predicted"/>
<dbReference type="Pfam" id="PF12146">
    <property type="entry name" value="Hydrolase_4"/>
    <property type="match status" value="1"/>
</dbReference>
<dbReference type="Gene3D" id="3.40.50.1820">
    <property type="entry name" value="alpha/beta hydrolase"/>
    <property type="match status" value="1"/>
</dbReference>
<dbReference type="GO" id="GO:0052689">
    <property type="term" value="F:carboxylic ester hydrolase activity"/>
    <property type="evidence" value="ECO:0007669"/>
    <property type="project" value="TreeGrafter"/>
</dbReference>
<dbReference type="PANTHER" id="PTHR43265:SF1">
    <property type="entry name" value="ESTERASE ESTD"/>
    <property type="match status" value="1"/>
</dbReference>
<keyword evidence="3" id="KW-1185">Reference proteome</keyword>
<comment type="caution">
    <text evidence="2">The sequence shown here is derived from an EMBL/GenBank/DDBJ whole genome shotgun (WGS) entry which is preliminary data.</text>
</comment>
<dbReference type="EMBL" id="VSFC01000043">
    <property type="protein sequence ID" value="TYA54768.1"/>
    <property type="molecule type" value="Genomic_DNA"/>
</dbReference>
<evidence type="ECO:0000259" key="1">
    <source>
        <dbReference type="Pfam" id="PF12146"/>
    </source>
</evidence>
<dbReference type="InterPro" id="IPR022742">
    <property type="entry name" value="Hydrolase_4"/>
</dbReference>
<evidence type="ECO:0000313" key="3">
    <source>
        <dbReference type="Proteomes" id="UP000324550"/>
    </source>
</evidence>
<keyword evidence="2" id="KW-0378">Hydrolase</keyword>
<feature type="domain" description="Serine aminopeptidase S33" evidence="1">
    <location>
        <begin position="74"/>
        <end position="275"/>
    </location>
</feature>
<dbReference type="InterPro" id="IPR053145">
    <property type="entry name" value="AB_hydrolase_Est10"/>
</dbReference>
<dbReference type="SUPFAM" id="SSF53474">
    <property type="entry name" value="alpha/beta-Hydrolases"/>
    <property type="match status" value="1"/>
</dbReference>
<protein>
    <submittedName>
        <fullName evidence="2">Alpha/beta hydrolase</fullName>
    </submittedName>
</protein>
<dbReference type="RefSeq" id="WP_148455236.1">
    <property type="nucleotide sequence ID" value="NZ_VSFC01000043.1"/>
</dbReference>
<organism evidence="2 3">
    <name type="scientific">Formosa maritima</name>
    <dbReference type="NCBI Taxonomy" id="2592046"/>
    <lineage>
        <taxon>Bacteria</taxon>
        <taxon>Pseudomonadati</taxon>
        <taxon>Bacteroidota</taxon>
        <taxon>Flavobacteriia</taxon>
        <taxon>Flavobacteriales</taxon>
        <taxon>Flavobacteriaceae</taxon>
        <taxon>Formosa</taxon>
    </lineage>
</organism>
<name>A0A5D0G751_9FLAO</name>
<dbReference type="InterPro" id="IPR029058">
    <property type="entry name" value="AB_hydrolase_fold"/>
</dbReference>
<evidence type="ECO:0000313" key="2">
    <source>
        <dbReference type="EMBL" id="TYA54768.1"/>
    </source>
</evidence>
<dbReference type="OrthoDB" id="9809549at2"/>